<name>A0A836K8H5_9HYME</name>
<dbReference type="GO" id="GO:0004386">
    <property type="term" value="F:helicase activity"/>
    <property type="evidence" value="ECO:0007669"/>
    <property type="project" value="UniProtKB-KW"/>
</dbReference>
<dbReference type="AlphaFoldDB" id="A0A836K8H5"/>
<evidence type="ECO:0000313" key="1">
    <source>
        <dbReference type="EMBL" id="KAG5347241.1"/>
    </source>
</evidence>
<dbReference type="InterPro" id="IPR051055">
    <property type="entry name" value="PIF1_helicase"/>
</dbReference>
<keyword evidence="1" id="KW-0547">Nucleotide-binding</keyword>
<organism evidence="1 2">
    <name type="scientific">Acromyrmex charruanus</name>
    <dbReference type="NCBI Taxonomy" id="2715315"/>
    <lineage>
        <taxon>Eukaryota</taxon>
        <taxon>Metazoa</taxon>
        <taxon>Ecdysozoa</taxon>
        <taxon>Arthropoda</taxon>
        <taxon>Hexapoda</taxon>
        <taxon>Insecta</taxon>
        <taxon>Pterygota</taxon>
        <taxon>Neoptera</taxon>
        <taxon>Endopterygota</taxon>
        <taxon>Hymenoptera</taxon>
        <taxon>Apocrita</taxon>
        <taxon>Aculeata</taxon>
        <taxon>Formicoidea</taxon>
        <taxon>Formicidae</taxon>
        <taxon>Myrmicinae</taxon>
        <taxon>Acromyrmex</taxon>
    </lineage>
</organism>
<feature type="non-terminal residue" evidence="1">
    <location>
        <position position="105"/>
    </location>
</feature>
<dbReference type="InterPro" id="IPR027417">
    <property type="entry name" value="P-loop_NTPase"/>
</dbReference>
<dbReference type="SUPFAM" id="SSF52540">
    <property type="entry name" value="P-loop containing nucleoside triphosphate hydrolases"/>
    <property type="match status" value="1"/>
</dbReference>
<reference evidence="1" key="1">
    <citation type="submission" date="2020-03" db="EMBL/GenBank/DDBJ databases">
        <title>Relaxed selection underlies rapid genomic changes in the transitions from sociality to social parasitism in ants.</title>
        <authorList>
            <person name="Bi X."/>
        </authorList>
    </citation>
    <scope>NUCLEOTIDE SEQUENCE</scope>
    <source>
        <strain evidence="1">BGI-DK2014a</strain>
        <tissue evidence="1">Whole body</tissue>
    </source>
</reference>
<dbReference type="PANTHER" id="PTHR47642:SF5">
    <property type="entry name" value="ATP-DEPENDENT DNA HELICASE"/>
    <property type="match status" value="1"/>
</dbReference>
<gene>
    <name evidence="1" type="primary">Pfh1</name>
    <name evidence="1" type="ORF">G6Z76_0000416</name>
</gene>
<dbReference type="CDD" id="cd18809">
    <property type="entry name" value="SF1_C_RecD"/>
    <property type="match status" value="1"/>
</dbReference>
<protein>
    <submittedName>
        <fullName evidence="1">PIF1 helicase</fullName>
    </submittedName>
</protein>
<feature type="non-terminal residue" evidence="1">
    <location>
        <position position="1"/>
    </location>
</feature>
<comment type="caution">
    <text evidence="1">The sequence shown here is derived from an EMBL/GenBank/DDBJ whole genome shotgun (WGS) entry which is preliminary data.</text>
</comment>
<dbReference type="EMBL" id="JAANIC010001006">
    <property type="protein sequence ID" value="KAG5347241.1"/>
    <property type="molecule type" value="Genomic_DNA"/>
</dbReference>
<keyword evidence="1" id="KW-0347">Helicase</keyword>
<proteinExistence type="predicted"/>
<evidence type="ECO:0000313" key="2">
    <source>
        <dbReference type="Proteomes" id="UP000669903"/>
    </source>
</evidence>
<keyword evidence="1" id="KW-0378">Hydrolase</keyword>
<dbReference type="Proteomes" id="UP000669903">
    <property type="component" value="Unassembled WGS sequence"/>
</dbReference>
<dbReference type="PANTHER" id="PTHR47642">
    <property type="entry name" value="ATP-DEPENDENT DNA HELICASE"/>
    <property type="match status" value="1"/>
</dbReference>
<keyword evidence="2" id="KW-1185">Reference proteome</keyword>
<dbReference type="Gene3D" id="3.40.50.300">
    <property type="entry name" value="P-loop containing nucleotide triphosphate hydrolases"/>
    <property type="match status" value="1"/>
</dbReference>
<keyword evidence="1" id="KW-0067">ATP-binding</keyword>
<sequence>IDTIKIVISDNKEITITKVDIKFEVFHKIVVVSHQKQFPLSLSYGITIHKSQGITCKNAMMDLETNVFSDGQIYVGLSRVSTLEGLHLINFNPVSVKANSGAIVE</sequence>
<accession>A0A836K8H5</accession>